<dbReference type="AlphaFoldDB" id="A0A9X2PBX7"/>
<evidence type="ECO:0000313" key="3">
    <source>
        <dbReference type="Proteomes" id="UP001142175"/>
    </source>
</evidence>
<name>A0A9X2PBX7_9BACT</name>
<gene>
    <name evidence="2" type="ORF">NU887_20430</name>
</gene>
<dbReference type="RefSeq" id="WP_258425250.1">
    <property type="nucleotide sequence ID" value="NZ_JANAEZ010000003.1"/>
</dbReference>
<reference evidence="2" key="1">
    <citation type="submission" date="2022-08" db="EMBL/GenBank/DDBJ databases">
        <authorList>
            <person name="Zhang D."/>
        </authorList>
    </citation>
    <scope>NUCLEOTIDE SEQUENCE</scope>
    <source>
        <strain evidence="2">XJ19-11</strain>
    </source>
</reference>
<keyword evidence="3" id="KW-1185">Reference proteome</keyword>
<keyword evidence="1" id="KW-0472">Membrane</keyword>
<protein>
    <submittedName>
        <fullName evidence="2">DUF6526 family protein</fullName>
    </submittedName>
</protein>
<sequence length="145" mass="17133">MQNYKNHTRSFAVHNYVLIPLALAFFLWTVADLIHSIMGGTDLLYSFYHLIAATVLLLLPFVARYYGLKNQDRIIRLEMRFRYFELTGKSFKEKESKLRLSQIIALRFAGDEEFLPLMEKAIKENLKAKEIKMAITNWQEDNRRV</sequence>
<dbReference type="InterPro" id="IPR045385">
    <property type="entry name" value="DUF6526"/>
</dbReference>
<feature type="transmembrane region" description="Helical" evidence="1">
    <location>
        <begin position="43"/>
        <end position="66"/>
    </location>
</feature>
<evidence type="ECO:0000256" key="1">
    <source>
        <dbReference type="SAM" id="Phobius"/>
    </source>
</evidence>
<dbReference type="Pfam" id="PF20136">
    <property type="entry name" value="DUF6526"/>
    <property type="match status" value="1"/>
</dbReference>
<feature type="transmembrane region" description="Helical" evidence="1">
    <location>
        <begin position="12"/>
        <end position="31"/>
    </location>
</feature>
<evidence type="ECO:0000313" key="2">
    <source>
        <dbReference type="EMBL" id="MCR9017415.1"/>
    </source>
</evidence>
<accession>A0A9X2PBX7</accession>
<dbReference type="Proteomes" id="UP001142175">
    <property type="component" value="Unassembled WGS sequence"/>
</dbReference>
<keyword evidence="1" id="KW-1133">Transmembrane helix</keyword>
<dbReference type="EMBL" id="JANSUY010000029">
    <property type="protein sequence ID" value="MCR9017415.1"/>
    <property type="molecule type" value="Genomic_DNA"/>
</dbReference>
<organism evidence="2 3">
    <name type="scientific">Aquiflexum gelatinilyticum</name>
    <dbReference type="NCBI Taxonomy" id="2961943"/>
    <lineage>
        <taxon>Bacteria</taxon>
        <taxon>Pseudomonadati</taxon>
        <taxon>Bacteroidota</taxon>
        <taxon>Cytophagia</taxon>
        <taxon>Cytophagales</taxon>
        <taxon>Cyclobacteriaceae</taxon>
        <taxon>Aquiflexum</taxon>
    </lineage>
</organism>
<keyword evidence="1" id="KW-0812">Transmembrane</keyword>
<comment type="caution">
    <text evidence="2">The sequence shown here is derived from an EMBL/GenBank/DDBJ whole genome shotgun (WGS) entry which is preliminary data.</text>
</comment>
<proteinExistence type="predicted"/>